<evidence type="ECO:0000313" key="3">
    <source>
        <dbReference type="Proteomes" id="UP000053171"/>
    </source>
</evidence>
<evidence type="ECO:0008006" key="4">
    <source>
        <dbReference type="Google" id="ProtNLM"/>
    </source>
</evidence>
<accession>A0A199NS22</accession>
<organism evidence="2 3">
    <name type="scientific">Rothia kristinae</name>
    <dbReference type="NCBI Taxonomy" id="37923"/>
    <lineage>
        <taxon>Bacteria</taxon>
        <taxon>Bacillati</taxon>
        <taxon>Actinomycetota</taxon>
        <taxon>Actinomycetes</taxon>
        <taxon>Micrococcales</taxon>
        <taxon>Micrococcaceae</taxon>
        <taxon>Rothia</taxon>
    </lineage>
</organism>
<evidence type="ECO:0000313" key="2">
    <source>
        <dbReference type="EMBL" id="OAX51496.1"/>
    </source>
</evidence>
<feature type="transmembrane region" description="Helical" evidence="1">
    <location>
        <begin position="81"/>
        <end position="104"/>
    </location>
</feature>
<reference evidence="2" key="1">
    <citation type="submission" date="2016-06" db="EMBL/GenBank/DDBJ databases">
        <title>Identification of putative biosynthetic pathways for the production of bioactive secondary metabolites by the marine actinomycete Kocuria kristinae RUTW2-3.</title>
        <authorList>
            <person name="Waterworth S.C."/>
            <person name="Walmsley T.A."/>
            <person name="Matongo T."/>
            <person name="Davies-Coleman M.T."/>
            <person name="Dorrington R.A."/>
        </authorList>
    </citation>
    <scope>NUCLEOTIDE SEQUENCE [LARGE SCALE GENOMIC DNA]</scope>
    <source>
        <strain evidence="2">RUTW2-3</strain>
    </source>
</reference>
<feature type="transmembrane region" description="Helical" evidence="1">
    <location>
        <begin position="21"/>
        <end position="42"/>
    </location>
</feature>
<keyword evidence="1" id="KW-1133">Transmembrane helix</keyword>
<evidence type="ECO:0000256" key="1">
    <source>
        <dbReference type="SAM" id="Phobius"/>
    </source>
</evidence>
<keyword evidence="1" id="KW-0812">Transmembrane</keyword>
<protein>
    <recommendedName>
        <fullName evidence="4">ATP synthase protein I</fullName>
    </recommendedName>
</protein>
<comment type="caution">
    <text evidence="2">The sequence shown here is derived from an EMBL/GenBank/DDBJ whole genome shotgun (WGS) entry which is preliminary data.</text>
</comment>
<feature type="transmembrane region" description="Helical" evidence="1">
    <location>
        <begin position="48"/>
        <end position="69"/>
    </location>
</feature>
<sequence>MRAPIWHRTPRQSRTPLADAALAALGDVAAGSLVLAAAGLLLGGSEAAVSALAGGGIVLLAVAASWALVRLVGEQGSRAAAALLIAYPVKVLLAGALLLVVPWPQEGSRGWFLAGAVLGVVLMLAAEVIAVRRLRIPYFAPAGTPRGYRGDPEREGRA</sequence>
<dbReference type="AlphaFoldDB" id="A0A199NS22"/>
<dbReference type="RefSeq" id="WP_061225014.1">
    <property type="nucleotide sequence ID" value="NZ_CP113782.1"/>
</dbReference>
<proteinExistence type="predicted"/>
<feature type="transmembrane region" description="Helical" evidence="1">
    <location>
        <begin position="110"/>
        <end position="131"/>
    </location>
</feature>
<keyword evidence="3" id="KW-1185">Reference proteome</keyword>
<keyword evidence="1" id="KW-0472">Membrane</keyword>
<dbReference type="EMBL" id="LJBJ02000017">
    <property type="protein sequence ID" value="OAX51496.1"/>
    <property type="molecule type" value="Genomic_DNA"/>
</dbReference>
<dbReference type="Proteomes" id="UP000053171">
    <property type="component" value="Unassembled WGS sequence"/>
</dbReference>
<dbReference type="STRING" id="37923.BK826_03520"/>
<name>A0A199NS22_9MICC</name>
<gene>
    <name evidence="2" type="ORF">AN277_0208355</name>
</gene>